<dbReference type="InterPro" id="IPR007110">
    <property type="entry name" value="Ig-like_dom"/>
</dbReference>
<feature type="domain" description="Ig-like" evidence="5">
    <location>
        <begin position="101"/>
        <end position="184"/>
    </location>
</feature>
<comment type="subcellular location">
    <subcellularLocation>
        <location evidence="1">Membrane</location>
    </subcellularLocation>
</comment>
<dbReference type="SMART" id="SM00408">
    <property type="entry name" value="IGc2"/>
    <property type="match status" value="1"/>
</dbReference>
<evidence type="ECO:0000313" key="6">
    <source>
        <dbReference type="Ensembl" id="ENSLACP00000020548.1"/>
    </source>
</evidence>
<reference evidence="6" key="3">
    <citation type="submission" date="2025-09" db="UniProtKB">
        <authorList>
            <consortium name="Ensembl"/>
        </authorList>
    </citation>
    <scope>IDENTIFICATION</scope>
</reference>
<protein>
    <recommendedName>
        <fullName evidence="5">Ig-like domain-containing protein</fullName>
    </recommendedName>
</protein>
<dbReference type="InterPro" id="IPR013106">
    <property type="entry name" value="Ig_V-set"/>
</dbReference>
<dbReference type="InterPro" id="IPR013783">
    <property type="entry name" value="Ig-like_fold"/>
</dbReference>
<sequence length="187" mass="20382">AVGQSVLLSVSCGPRFDVSQSLLQWSVKKPDSNRILTYNNGNMQATSGYQDRVQLYPNGSLLLHNLNASDAGSYTVTWAERNGQETRGTIQLIIYVSVSEPQINISKNSTPHGVLTMSCAVNEGTDPSFSWLKDKQTLREDARHQISEGNSSLEIINVTEADCVTYTCVVSNPISRKSADRGISGNV</sequence>
<dbReference type="CDD" id="cd00096">
    <property type="entry name" value="Ig"/>
    <property type="match status" value="1"/>
</dbReference>
<dbReference type="PANTHER" id="PTHR12080:SF59">
    <property type="entry name" value="HEPATIC AND GLIAL CELL ADHESION MOLECULE"/>
    <property type="match status" value="1"/>
</dbReference>
<keyword evidence="3" id="KW-0472">Membrane</keyword>
<dbReference type="SUPFAM" id="SSF48726">
    <property type="entry name" value="Immunoglobulin"/>
    <property type="match status" value="2"/>
</dbReference>
<dbReference type="InterPro" id="IPR003599">
    <property type="entry name" value="Ig_sub"/>
</dbReference>
<accession>H3BF77</accession>
<dbReference type="eggNOG" id="ENOG502SATS">
    <property type="taxonomic scope" value="Eukaryota"/>
</dbReference>
<dbReference type="GO" id="GO:0005911">
    <property type="term" value="C:cell-cell junction"/>
    <property type="evidence" value="ECO:0007669"/>
    <property type="project" value="TreeGrafter"/>
</dbReference>
<dbReference type="SMART" id="SM00409">
    <property type="entry name" value="IG"/>
    <property type="match status" value="2"/>
</dbReference>
<evidence type="ECO:0000259" key="5">
    <source>
        <dbReference type="PROSITE" id="PS50835"/>
    </source>
</evidence>
<keyword evidence="7" id="KW-1185">Reference proteome</keyword>
<evidence type="ECO:0000313" key="7">
    <source>
        <dbReference type="Proteomes" id="UP000008672"/>
    </source>
</evidence>
<dbReference type="GeneTree" id="ENSGT01130000278319"/>
<dbReference type="EMBL" id="AFYH01011901">
    <property type="status" value="NOT_ANNOTATED_CDS"/>
    <property type="molecule type" value="Genomic_DNA"/>
</dbReference>
<organism evidence="6 7">
    <name type="scientific">Latimeria chalumnae</name>
    <name type="common">Coelacanth</name>
    <dbReference type="NCBI Taxonomy" id="7897"/>
    <lineage>
        <taxon>Eukaryota</taxon>
        <taxon>Metazoa</taxon>
        <taxon>Chordata</taxon>
        <taxon>Craniata</taxon>
        <taxon>Vertebrata</taxon>
        <taxon>Euteleostomi</taxon>
        <taxon>Coelacanthiformes</taxon>
        <taxon>Coelacanthidae</taxon>
        <taxon>Latimeria</taxon>
    </lineage>
</organism>
<proteinExistence type="predicted"/>
<dbReference type="Gene3D" id="2.60.40.10">
    <property type="entry name" value="Immunoglobulins"/>
    <property type="match status" value="2"/>
</dbReference>
<reference evidence="7" key="1">
    <citation type="submission" date="2011-08" db="EMBL/GenBank/DDBJ databases">
        <title>The draft genome of Latimeria chalumnae.</title>
        <authorList>
            <person name="Di Palma F."/>
            <person name="Alfoldi J."/>
            <person name="Johnson J."/>
            <person name="Berlin A."/>
            <person name="Gnerre S."/>
            <person name="Jaffe D."/>
            <person name="MacCallum I."/>
            <person name="Young S."/>
            <person name="Walker B.J."/>
            <person name="Lander E."/>
            <person name="Lindblad-Toh K."/>
        </authorList>
    </citation>
    <scope>NUCLEOTIDE SEQUENCE [LARGE SCALE GENOMIC DNA]</scope>
    <source>
        <strain evidence="7">Wild caught</strain>
    </source>
</reference>
<dbReference type="PANTHER" id="PTHR12080">
    <property type="entry name" value="SIGNALING LYMPHOCYTIC ACTIVATION MOLECULE"/>
    <property type="match status" value="1"/>
</dbReference>
<dbReference type="InParanoid" id="H3BF77"/>
<dbReference type="GO" id="GO:0016020">
    <property type="term" value="C:membrane"/>
    <property type="evidence" value="ECO:0007669"/>
    <property type="project" value="UniProtKB-SubCell"/>
</dbReference>
<evidence type="ECO:0000256" key="3">
    <source>
        <dbReference type="ARBA" id="ARBA00023136"/>
    </source>
</evidence>
<evidence type="ECO:0000256" key="4">
    <source>
        <dbReference type="ARBA" id="ARBA00023180"/>
    </source>
</evidence>
<evidence type="ECO:0000256" key="1">
    <source>
        <dbReference type="ARBA" id="ARBA00004370"/>
    </source>
</evidence>
<dbReference type="Pfam" id="PF13927">
    <property type="entry name" value="Ig_3"/>
    <property type="match status" value="1"/>
</dbReference>
<dbReference type="OMA" id="XEYLAPN"/>
<dbReference type="Proteomes" id="UP000008672">
    <property type="component" value="Unassembled WGS sequence"/>
</dbReference>
<name>H3BF77_LATCH</name>
<dbReference type="PROSITE" id="PS50835">
    <property type="entry name" value="IG_LIKE"/>
    <property type="match status" value="1"/>
</dbReference>
<dbReference type="AlphaFoldDB" id="H3BF77"/>
<reference evidence="6" key="2">
    <citation type="submission" date="2025-08" db="UniProtKB">
        <authorList>
            <consortium name="Ensembl"/>
        </authorList>
    </citation>
    <scope>IDENTIFICATION</scope>
</reference>
<dbReference type="Ensembl" id="ENSLACT00000020688.1">
    <property type="protein sequence ID" value="ENSLACP00000020548.1"/>
    <property type="gene ID" value="ENSLACG00000018058.1"/>
</dbReference>
<dbReference type="InterPro" id="IPR003598">
    <property type="entry name" value="Ig_sub2"/>
</dbReference>
<evidence type="ECO:0000256" key="2">
    <source>
        <dbReference type="ARBA" id="ARBA00022729"/>
    </source>
</evidence>
<dbReference type="Pfam" id="PF07686">
    <property type="entry name" value="V-set"/>
    <property type="match status" value="1"/>
</dbReference>
<keyword evidence="4" id="KW-0325">Glycoprotein</keyword>
<dbReference type="InterPro" id="IPR015631">
    <property type="entry name" value="CD2/SLAM_rcpt"/>
</dbReference>
<dbReference type="HOGENOM" id="CLU_1485216_0_0_1"/>
<dbReference type="InterPro" id="IPR036179">
    <property type="entry name" value="Ig-like_dom_sf"/>
</dbReference>
<keyword evidence="2" id="KW-0732">Signal</keyword>